<dbReference type="OrthoDB" id="208855at2"/>
<dbReference type="SUPFAM" id="SSF53300">
    <property type="entry name" value="vWA-like"/>
    <property type="match status" value="1"/>
</dbReference>
<comment type="similarity">
    <text evidence="2">Belongs to the Ro 60 kDa family.</text>
</comment>
<dbReference type="PANTHER" id="PTHR14202:SF0">
    <property type="entry name" value="RNA-BINDING PROTEIN RO60"/>
    <property type="match status" value="1"/>
</dbReference>
<evidence type="ECO:0000256" key="1">
    <source>
        <dbReference type="ARBA" id="ARBA00004496"/>
    </source>
</evidence>
<keyword evidence="4" id="KW-0479">Metal-binding</keyword>
<evidence type="ECO:0000256" key="7">
    <source>
        <dbReference type="SAM" id="MobiDB-lite"/>
    </source>
</evidence>
<dbReference type="EMBL" id="FOEF01000029">
    <property type="protein sequence ID" value="SEP53657.1"/>
    <property type="molecule type" value="Genomic_DNA"/>
</dbReference>
<dbReference type="RefSeq" id="WP_091628463.1">
    <property type="nucleotide sequence ID" value="NZ_FOEF01000029.1"/>
</dbReference>
<dbReference type="STRING" id="394193.SAMN04489732_129100"/>
<evidence type="ECO:0000313" key="10">
    <source>
        <dbReference type="Proteomes" id="UP000198582"/>
    </source>
</evidence>
<dbReference type="Pfam" id="PF05731">
    <property type="entry name" value="TROVE"/>
    <property type="match status" value="1"/>
</dbReference>
<evidence type="ECO:0000256" key="5">
    <source>
        <dbReference type="ARBA" id="ARBA00022884"/>
    </source>
</evidence>
<feature type="domain" description="TROVE" evidence="8">
    <location>
        <begin position="25"/>
        <end position="364"/>
    </location>
</feature>
<feature type="region of interest" description="Disordered" evidence="7">
    <location>
        <begin position="1"/>
        <end position="24"/>
    </location>
</feature>
<dbReference type="InterPro" id="IPR036465">
    <property type="entry name" value="vWFA_dom_sf"/>
</dbReference>
<evidence type="ECO:0000256" key="2">
    <source>
        <dbReference type="ARBA" id="ARBA00007814"/>
    </source>
</evidence>
<reference evidence="9 10" key="1">
    <citation type="submission" date="2016-10" db="EMBL/GenBank/DDBJ databases">
        <authorList>
            <person name="de Groot N.N."/>
        </authorList>
    </citation>
    <scope>NUCLEOTIDE SEQUENCE [LARGE SCALE GENOMIC DNA]</scope>
    <source>
        <strain evidence="9 10">DSM 44993</strain>
    </source>
</reference>
<name>A0A1H8YNA2_9PSEU</name>
<proteinExistence type="inferred from homology"/>
<protein>
    <submittedName>
        <fullName evidence="9">TROVE domain-containing protein</fullName>
    </submittedName>
</protein>
<dbReference type="GO" id="GO:0005737">
    <property type="term" value="C:cytoplasm"/>
    <property type="evidence" value="ECO:0007669"/>
    <property type="project" value="UniProtKB-SubCell"/>
</dbReference>
<dbReference type="InterPro" id="IPR037214">
    <property type="entry name" value="TROVE_dom_sf"/>
</dbReference>
<dbReference type="GO" id="GO:0003723">
    <property type="term" value="F:RNA binding"/>
    <property type="evidence" value="ECO:0007669"/>
    <property type="project" value="UniProtKB-KW"/>
</dbReference>
<keyword evidence="3" id="KW-0963">Cytoplasm</keyword>
<feature type="compositionally biased region" description="Polar residues" evidence="7">
    <location>
        <begin position="15"/>
        <end position="24"/>
    </location>
</feature>
<dbReference type="PROSITE" id="PS50988">
    <property type="entry name" value="TROVE"/>
    <property type="match status" value="1"/>
</dbReference>
<dbReference type="SUPFAM" id="SSF140864">
    <property type="entry name" value="TROVE domain-like"/>
    <property type="match status" value="1"/>
</dbReference>
<dbReference type="Proteomes" id="UP000198582">
    <property type="component" value="Unassembled WGS sequence"/>
</dbReference>
<dbReference type="GO" id="GO:0046872">
    <property type="term" value="F:metal ion binding"/>
    <property type="evidence" value="ECO:0007669"/>
    <property type="project" value="UniProtKB-KW"/>
</dbReference>
<keyword evidence="6" id="KW-0687">Ribonucleoprotein</keyword>
<organism evidence="9 10">
    <name type="scientific">Amycolatopsis saalfeldensis</name>
    <dbReference type="NCBI Taxonomy" id="394193"/>
    <lineage>
        <taxon>Bacteria</taxon>
        <taxon>Bacillati</taxon>
        <taxon>Actinomycetota</taxon>
        <taxon>Actinomycetes</taxon>
        <taxon>Pseudonocardiales</taxon>
        <taxon>Pseudonocardiaceae</taxon>
        <taxon>Amycolatopsis</taxon>
    </lineage>
</organism>
<sequence length="536" mass="58887">MSKFNTPRTRPAATSPITSETSPSGLTFEGAAGYARALQSELFVLAVSNMVGEHTFYESADNRDTRYAELIRAAAANDADWTARFLRWLRQDANMRTASIVGAAEFVKARLDLGEASESVTNRSVIASVLQRADEPGELLAYWAEMYGRAFPMPVKRGVADAILRLGTEFNYVKWDSEGRGYRFADLLNLTHPGDRKGSAQHIRGDWQHDLFGYIVKKPHQPDMPAPTSLPLLTRRQALLDMPVDERRTVLENPDLLRAAGMTWESLAGWLQGPMDAAAWEAIIPSMGLMALARNLRNFDNAGVSDAVAKQIGDRLADPEQVAKSQMFPMRFLSAYRSAPSLRWGWALEQAIGHSLANVPRLDGKTLILVDTSSSMQEVFSKDGTLARWDAAAVFGLALGSRCASADIVSFSSGAWSRTATKVFDLRQAESLLKAVERWDAGGFFLGGGTDTEGALRTHFRDHDRVVILTDEQASYGDVGHVLPASTPLYTWNLAGYKYGHAPSGGRNRHTFAGLTDQGFAMIPLLEAGHDTKWPF</sequence>
<dbReference type="InterPro" id="IPR008858">
    <property type="entry name" value="TROVE_dom"/>
</dbReference>
<dbReference type="Gene3D" id="3.40.50.410">
    <property type="entry name" value="von Willebrand factor, type A domain"/>
    <property type="match status" value="1"/>
</dbReference>
<evidence type="ECO:0000256" key="3">
    <source>
        <dbReference type="ARBA" id="ARBA00022490"/>
    </source>
</evidence>
<evidence type="ECO:0000313" key="9">
    <source>
        <dbReference type="EMBL" id="SEP53657.1"/>
    </source>
</evidence>
<gene>
    <name evidence="9" type="ORF">SAMN04489732_129100</name>
</gene>
<keyword evidence="10" id="KW-1185">Reference proteome</keyword>
<evidence type="ECO:0000259" key="8">
    <source>
        <dbReference type="PROSITE" id="PS50988"/>
    </source>
</evidence>
<dbReference type="GO" id="GO:1990904">
    <property type="term" value="C:ribonucleoprotein complex"/>
    <property type="evidence" value="ECO:0007669"/>
    <property type="project" value="UniProtKB-KW"/>
</dbReference>
<accession>A0A1H8YNA2</accession>
<comment type="subcellular location">
    <subcellularLocation>
        <location evidence="1">Cytoplasm</location>
    </subcellularLocation>
</comment>
<dbReference type="AlphaFoldDB" id="A0A1H8YNA2"/>
<dbReference type="PANTHER" id="PTHR14202">
    <property type="entry name" value="60 KDA RIBONUCLEOPROTEIN SSA/RO"/>
    <property type="match status" value="1"/>
</dbReference>
<evidence type="ECO:0000256" key="6">
    <source>
        <dbReference type="ARBA" id="ARBA00023274"/>
    </source>
</evidence>
<keyword evidence="5" id="KW-0694">RNA-binding</keyword>
<evidence type="ECO:0000256" key="4">
    <source>
        <dbReference type="ARBA" id="ARBA00022723"/>
    </source>
</evidence>
<dbReference type="InterPro" id="IPR040322">
    <property type="entry name" value="TROVE2"/>
</dbReference>